<evidence type="ECO:0000313" key="8">
    <source>
        <dbReference type="Proteomes" id="UP000565441"/>
    </source>
</evidence>
<organism evidence="7 8">
    <name type="scientific">Tricholomella constricta</name>
    <dbReference type="NCBI Taxonomy" id="117010"/>
    <lineage>
        <taxon>Eukaryota</taxon>
        <taxon>Fungi</taxon>
        <taxon>Dikarya</taxon>
        <taxon>Basidiomycota</taxon>
        <taxon>Agaricomycotina</taxon>
        <taxon>Agaricomycetes</taxon>
        <taxon>Agaricomycetidae</taxon>
        <taxon>Agaricales</taxon>
        <taxon>Tricholomatineae</taxon>
        <taxon>Lyophyllaceae</taxon>
        <taxon>Tricholomella</taxon>
    </lineage>
</organism>
<dbReference type="InterPro" id="IPR020846">
    <property type="entry name" value="MFS_dom"/>
</dbReference>
<dbReference type="EMBL" id="JAACJP010000004">
    <property type="protein sequence ID" value="KAF5385309.1"/>
    <property type="molecule type" value="Genomic_DNA"/>
</dbReference>
<dbReference type="GO" id="GO:0022857">
    <property type="term" value="F:transmembrane transporter activity"/>
    <property type="evidence" value="ECO:0007669"/>
    <property type="project" value="InterPro"/>
</dbReference>
<evidence type="ECO:0000256" key="4">
    <source>
        <dbReference type="ARBA" id="ARBA00023136"/>
    </source>
</evidence>
<dbReference type="InterPro" id="IPR011701">
    <property type="entry name" value="MFS"/>
</dbReference>
<evidence type="ECO:0000256" key="3">
    <source>
        <dbReference type="ARBA" id="ARBA00022989"/>
    </source>
</evidence>
<dbReference type="PANTHER" id="PTHR23502:SF173">
    <property type="entry name" value="MFS-MULTIDRUG-RESISTANCE TRANSPORTER-RELATED"/>
    <property type="match status" value="1"/>
</dbReference>
<feature type="transmembrane region" description="Helical" evidence="5">
    <location>
        <begin position="96"/>
        <end position="113"/>
    </location>
</feature>
<feature type="transmembrane region" description="Helical" evidence="5">
    <location>
        <begin position="183"/>
        <end position="205"/>
    </location>
</feature>
<dbReference type="AlphaFoldDB" id="A0A8H5HLD4"/>
<keyword evidence="3 5" id="KW-1133">Transmembrane helix</keyword>
<feature type="transmembrane region" description="Helical" evidence="5">
    <location>
        <begin position="211"/>
        <end position="231"/>
    </location>
</feature>
<dbReference type="PANTHER" id="PTHR23502">
    <property type="entry name" value="MAJOR FACILITATOR SUPERFAMILY"/>
    <property type="match status" value="1"/>
</dbReference>
<evidence type="ECO:0000256" key="2">
    <source>
        <dbReference type="ARBA" id="ARBA00022692"/>
    </source>
</evidence>
<feature type="transmembrane region" description="Helical" evidence="5">
    <location>
        <begin position="125"/>
        <end position="143"/>
    </location>
</feature>
<feature type="transmembrane region" description="Helical" evidence="5">
    <location>
        <begin position="470"/>
        <end position="489"/>
    </location>
</feature>
<dbReference type="PROSITE" id="PS50850">
    <property type="entry name" value="MFS"/>
    <property type="match status" value="1"/>
</dbReference>
<evidence type="ECO:0000259" key="6">
    <source>
        <dbReference type="PROSITE" id="PS50850"/>
    </source>
</evidence>
<dbReference type="CDD" id="cd17323">
    <property type="entry name" value="MFS_Tpo1_MDR_like"/>
    <property type="match status" value="1"/>
</dbReference>
<protein>
    <recommendedName>
        <fullName evidence="6">Major facilitator superfamily (MFS) profile domain-containing protein</fullName>
    </recommendedName>
</protein>
<keyword evidence="8" id="KW-1185">Reference proteome</keyword>
<dbReference type="Proteomes" id="UP000565441">
    <property type="component" value="Unassembled WGS sequence"/>
</dbReference>
<feature type="transmembrane region" description="Helical" evidence="5">
    <location>
        <begin position="67"/>
        <end position="84"/>
    </location>
</feature>
<dbReference type="Pfam" id="PF07690">
    <property type="entry name" value="MFS_1"/>
    <property type="match status" value="1"/>
</dbReference>
<dbReference type="Gene3D" id="1.20.1250.20">
    <property type="entry name" value="MFS general substrate transporter like domains"/>
    <property type="match status" value="1"/>
</dbReference>
<feature type="transmembrane region" description="Helical" evidence="5">
    <location>
        <begin position="149"/>
        <end position="171"/>
    </location>
</feature>
<comment type="subcellular location">
    <subcellularLocation>
        <location evidence="1">Membrane</location>
        <topology evidence="1">Multi-pass membrane protein</topology>
    </subcellularLocation>
</comment>
<feature type="transmembrane region" description="Helical" evidence="5">
    <location>
        <begin position="432"/>
        <end position="458"/>
    </location>
</feature>
<evidence type="ECO:0000256" key="5">
    <source>
        <dbReference type="SAM" id="Phobius"/>
    </source>
</evidence>
<feature type="transmembrane region" description="Helical" evidence="5">
    <location>
        <begin position="395"/>
        <end position="420"/>
    </location>
</feature>
<dbReference type="FunFam" id="1.20.1250.20:FF:000011">
    <property type="entry name" value="MFS multidrug transporter, putative"/>
    <property type="match status" value="1"/>
</dbReference>
<dbReference type="GO" id="GO:0005886">
    <property type="term" value="C:plasma membrane"/>
    <property type="evidence" value="ECO:0007669"/>
    <property type="project" value="TreeGrafter"/>
</dbReference>
<feature type="transmembrane region" description="Helical" evidence="5">
    <location>
        <begin position="289"/>
        <end position="308"/>
    </location>
</feature>
<feature type="domain" description="Major facilitator superfamily (MFS) profile" evidence="6">
    <location>
        <begin position="52"/>
        <end position="496"/>
    </location>
</feature>
<dbReference type="OrthoDB" id="9986881at2759"/>
<sequence>MVNRSICSEVTIARKSINSAQLGPQEDVDPYLVEFDPGDPLNPKAQLVEPATMDIREFFAYVSKNEMLVIILIHCSAVGIIQPLTKELGMSQKAGVLTISLFVAGYCVGPLLWGPLSEQYGRRPVFIYTFIVYTVFQVAAALARNTASILAFRFLGGVFAAAPLTNSGALISDIWDVKARGKALAIFTVAPFAGPALGPTAAGFLGEHTTWRWLFWVLAMFAGVCWIMIIFTMPETYSPVLLIRKAEQKRIETNDSRYYAPMEKDVITAFQRAERVLARPFVIFFQEPMLMALTMYISFVYGCIYLLFQAYPVVFIQGHKLSAGVSSLMFIPIPIGGTIAVIFYVLIYNPKYEREVERCAPYPVPPEFRLEIALIAGPLFAASFFWFAWTSPSKISFWAPMSSGLLMGFAISWIFIFQLLHQLGLFNYIVDAYITVAASALASNTVIRSLCGAAFPLFTPEMYASLGPRWASSLVGFVAIAMIPIPLVLQRYGPTLRRKSKYAPAQDLVALDEK</sequence>
<keyword evidence="2 5" id="KW-0812">Transmembrane</keyword>
<proteinExistence type="predicted"/>
<accession>A0A8H5HLD4</accession>
<keyword evidence="4 5" id="KW-0472">Membrane</keyword>
<feature type="transmembrane region" description="Helical" evidence="5">
    <location>
        <begin position="368"/>
        <end position="389"/>
    </location>
</feature>
<dbReference type="InterPro" id="IPR036259">
    <property type="entry name" value="MFS_trans_sf"/>
</dbReference>
<evidence type="ECO:0000313" key="7">
    <source>
        <dbReference type="EMBL" id="KAF5385309.1"/>
    </source>
</evidence>
<feature type="transmembrane region" description="Helical" evidence="5">
    <location>
        <begin position="328"/>
        <end position="347"/>
    </location>
</feature>
<reference evidence="7 8" key="1">
    <citation type="journal article" date="2020" name="ISME J.">
        <title>Uncovering the hidden diversity of litter-decomposition mechanisms in mushroom-forming fungi.</title>
        <authorList>
            <person name="Floudas D."/>
            <person name="Bentzer J."/>
            <person name="Ahren D."/>
            <person name="Johansson T."/>
            <person name="Persson P."/>
            <person name="Tunlid A."/>
        </authorList>
    </citation>
    <scope>NUCLEOTIDE SEQUENCE [LARGE SCALE GENOMIC DNA]</scope>
    <source>
        <strain evidence="7 8">CBS 661.87</strain>
    </source>
</reference>
<name>A0A8H5HLD4_9AGAR</name>
<gene>
    <name evidence="7" type="ORF">D9615_001416</name>
</gene>
<comment type="caution">
    <text evidence="7">The sequence shown here is derived from an EMBL/GenBank/DDBJ whole genome shotgun (WGS) entry which is preliminary data.</text>
</comment>
<evidence type="ECO:0000256" key="1">
    <source>
        <dbReference type="ARBA" id="ARBA00004141"/>
    </source>
</evidence>
<dbReference type="SUPFAM" id="SSF103473">
    <property type="entry name" value="MFS general substrate transporter"/>
    <property type="match status" value="1"/>
</dbReference>